<sequence length="413" mass="44462">MLTTFGRGCFDAAVVDAAPGGPQRSSSESDGGGSLSSGSDDSESDGCGSDGSDVAPVPGVADVFRSPSRDQCVAAYAVRVVTPRGPVKGELRVAPRSLYFVAGESAAELKKGENAPERWRLDGLTAVRGRRYLLRPLALEFFFATRREVFVAFESPQDRRVCWRLMKLKARMPLVAHPPGGTKTMRAPHLELHAIRLTERWRRRLVTNFEYVMALNTIAGRSYNDLAQYFVFPWIIADYGGATAVPGELRAALGMEPAAAPREPGARAPRPARDAHTYIAPLISPTELAVVLGDADWLPEDAPFYSCDLGDVAVSEEREAAAADDDDAPTFDLSAGHAGDAFADRRVSLAYDDDDDAETAVVAWKSAAADFLNARDWRGLEVARGETPVRPAVEGRTGVASGYAQEERDEGGS</sequence>
<evidence type="ECO:0000313" key="5">
    <source>
        <dbReference type="Proteomes" id="UP000002729"/>
    </source>
</evidence>
<dbReference type="Pfam" id="PF14844">
    <property type="entry name" value="PH_BEACH"/>
    <property type="match status" value="1"/>
</dbReference>
<dbReference type="Pfam" id="PF02138">
    <property type="entry name" value="Beach"/>
    <property type="match status" value="1"/>
</dbReference>
<evidence type="ECO:0008006" key="6">
    <source>
        <dbReference type="Google" id="ProtNLM"/>
    </source>
</evidence>
<dbReference type="InterPro" id="IPR036372">
    <property type="entry name" value="BEACH_dom_sf"/>
</dbReference>
<organism evidence="5">
    <name type="scientific">Aureococcus anophagefferens</name>
    <name type="common">Harmful bloom alga</name>
    <dbReference type="NCBI Taxonomy" id="44056"/>
    <lineage>
        <taxon>Eukaryota</taxon>
        <taxon>Sar</taxon>
        <taxon>Stramenopiles</taxon>
        <taxon>Ochrophyta</taxon>
        <taxon>Pelagophyceae</taxon>
        <taxon>Pelagomonadales</taxon>
        <taxon>Pelagomonadaceae</taxon>
        <taxon>Aureococcus</taxon>
    </lineage>
</organism>
<dbReference type="PROSITE" id="PS50197">
    <property type="entry name" value="BEACH"/>
    <property type="match status" value="1"/>
</dbReference>
<dbReference type="Proteomes" id="UP000002729">
    <property type="component" value="Unassembled WGS sequence"/>
</dbReference>
<dbReference type="Gene3D" id="1.10.1540.10">
    <property type="entry name" value="BEACH domain"/>
    <property type="match status" value="1"/>
</dbReference>
<dbReference type="KEGG" id="aaf:AURANDRAFT_61576"/>
<dbReference type="OrthoDB" id="449241at2759"/>
<dbReference type="SUPFAM" id="SSF81837">
    <property type="entry name" value="BEACH domain"/>
    <property type="match status" value="1"/>
</dbReference>
<dbReference type="eggNOG" id="KOG1787">
    <property type="taxonomic scope" value="Eukaryota"/>
</dbReference>
<dbReference type="EMBL" id="GL833122">
    <property type="protein sequence ID" value="EGB11731.1"/>
    <property type="molecule type" value="Genomic_DNA"/>
</dbReference>
<accession>F0Y0K6</accession>
<dbReference type="RefSeq" id="XP_009034069.1">
    <property type="nucleotide sequence ID" value="XM_009035821.1"/>
</dbReference>
<feature type="region of interest" description="Disordered" evidence="1">
    <location>
        <begin position="16"/>
        <end position="52"/>
    </location>
</feature>
<evidence type="ECO:0000256" key="1">
    <source>
        <dbReference type="SAM" id="MobiDB-lite"/>
    </source>
</evidence>
<dbReference type="AlphaFoldDB" id="F0Y0K6"/>
<evidence type="ECO:0000259" key="2">
    <source>
        <dbReference type="PROSITE" id="PS50197"/>
    </source>
</evidence>
<dbReference type="Gene3D" id="2.30.29.30">
    <property type="entry name" value="Pleckstrin-homology domain (PH domain)/Phosphotyrosine-binding domain (PTB)"/>
    <property type="match status" value="1"/>
</dbReference>
<feature type="region of interest" description="Disordered" evidence="1">
    <location>
        <begin position="389"/>
        <end position="413"/>
    </location>
</feature>
<gene>
    <name evidence="4" type="ORF">AURANDRAFT_61576</name>
</gene>
<dbReference type="SUPFAM" id="SSF50729">
    <property type="entry name" value="PH domain-like"/>
    <property type="match status" value="1"/>
</dbReference>
<dbReference type="PANTHER" id="PTHR13743">
    <property type="entry name" value="BEIGE/BEACH-RELATED"/>
    <property type="match status" value="1"/>
</dbReference>
<dbReference type="PROSITE" id="PS51783">
    <property type="entry name" value="PH_BEACH"/>
    <property type="match status" value="1"/>
</dbReference>
<proteinExistence type="predicted"/>
<dbReference type="CDD" id="cd01201">
    <property type="entry name" value="PH_BEACH"/>
    <property type="match status" value="1"/>
</dbReference>
<dbReference type="InParanoid" id="F0Y0K6"/>
<keyword evidence="5" id="KW-1185">Reference proteome</keyword>
<dbReference type="InterPro" id="IPR011993">
    <property type="entry name" value="PH-like_dom_sf"/>
</dbReference>
<reference evidence="4 5" key="1">
    <citation type="journal article" date="2011" name="Proc. Natl. Acad. Sci. U.S.A.">
        <title>Niche of harmful alga Aureococcus anophagefferens revealed through ecogenomics.</title>
        <authorList>
            <person name="Gobler C.J."/>
            <person name="Berry D.L."/>
            <person name="Dyhrman S.T."/>
            <person name="Wilhelm S.W."/>
            <person name="Salamov A."/>
            <person name="Lobanov A.V."/>
            <person name="Zhang Y."/>
            <person name="Collier J.L."/>
            <person name="Wurch L.L."/>
            <person name="Kustka A.B."/>
            <person name="Dill B.D."/>
            <person name="Shah M."/>
            <person name="VerBerkmoes N.C."/>
            <person name="Kuo A."/>
            <person name="Terry A."/>
            <person name="Pangilinan J."/>
            <person name="Lindquist E.A."/>
            <person name="Lucas S."/>
            <person name="Paulsen I.T."/>
            <person name="Hattenrath-Lehmann T.K."/>
            <person name="Talmage S.C."/>
            <person name="Walker E.A."/>
            <person name="Koch F."/>
            <person name="Burson A.M."/>
            <person name="Marcoval M.A."/>
            <person name="Tang Y.Z."/>
            <person name="Lecleir G.R."/>
            <person name="Coyne K.J."/>
            <person name="Berg G.M."/>
            <person name="Bertrand E.M."/>
            <person name="Saito M.A."/>
            <person name="Gladyshev V.N."/>
            <person name="Grigoriev I.V."/>
        </authorList>
    </citation>
    <scope>NUCLEOTIDE SEQUENCE [LARGE SCALE GENOMIC DNA]</scope>
    <source>
        <strain evidence="5">CCMP 1984</strain>
    </source>
</reference>
<evidence type="ECO:0000259" key="3">
    <source>
        <dbReference type="PROSITE" id="PS51783"/>
    </source>
</evidence>
<dbReference type="InterPro" id="IPR050865">
    <property type="entry name" value="BEACH_Domain"/>
</dbReference>
<protein>
    <recommendedName>
        <fullName evidence="6">BEACH domain-containing protein</fullName>
    </recommendedName>
</protein>
<feature type="domain" description="BEACH" evidence="2">
    <location>
        <begin position="186"/>
        <end position="413"/>
    </location>
</feature>
<dbReference type="GeneID" id="20223528"/>
<dbReference type="InterPro" id="IPR023362">
    <property type="entry name" value="PH-BEACH_dom"/>
</dbReference>
<dbReference type="SMART" id="SM01026">
    <property type="entry name" value="Beach"/>
    <property type="match status" value="1"/>
</dbReference>
<name>F0Y0K6_AURAN</name>
<evidence type="ECO:0000313" key="4">
    <source>
        <dbReference type="EMBL" id="EGB11731.1"/>
    </source>
</evidence>
<dbReference type="InterPro" id="IPR000409">
    <property type="entry name" value="BEACH_dom"/>
</dbReference>
<feature type="domain" description="BEACH-type PH" evidence="3">
    <location>
        <begin position="67"/>
        <end position="167"/>
    </location>
</feature>